<name>A0ABY5NM97_9MICO</name>
<protein>
    <submittedName>
        <fullName evidence="2">Uncharacterized protein</fullName>
    </submittedName>
</protein>
<dbReference type="Proteomes" id="UP001054811">
    <property type="component" value="Chromosome"/>
</dbReference>
<proteinExistence type="predicted"/>
<keyword evidence="1" id="KW-0812">Transmembrane</keyword>
<accession>A0ABY5NM97</accession>
<dbReference type="RefSeq" id="WP_259612976.1">
    <property type="nucleotide sequence ID" value="NZ_CP091139.2"/>
</dbReference>
<evidence type="ECO:0000313" key="2">
    <source>
        <dbReference type="EMBL" id="UUT36320.1"/>
    </source>
</evidence>
<feature type="transmembrane region" description="Helical" evidence="1">
    <location>
        <begin position="104"/>
        <end position="128"/>
    </location>
</feature>
<organism evidence="2 3">
    <name type="scientific">Microbacterium elymi</name>
    <dbReference type="NCBI Taxonomy" id="2909587"/>
    <lineage>
        <taxon>Bacteria</taxon>
        <taxon>Bacillati</taxon>
        <taxon>Actinomycetota</taxon>
        <taxon>Actinomycetes</taxon>
        <taxon>Micrococcales</taxon>
        <taxon>Microbacteriaceae</taxon>
        <taxon>Microbacterium</taxon>
    </lineage>
</organism>
<keyword evidence="3" id="KW-1185">Reference proteome</keyword>
<gene>
    <name evidence="2" type="ORF">L2X98_25560</name>
</gene>
<feature type="transmembrane region" description="Helical" evidence="1">
    <location>
        <begin position="75"/>
        <end position="98"/>
    </location>
</feature>
<keyword evidence="1" id="KW-0472">Membrane</keyword>
<evidence type="ECO:0000313" key="3">
    <source>
        <dbReference type="Proteomes" id="UP001054811"/>
    </source>
</evidence>
<keyword evidence="1" id="KW-1133">Transmembrane helix</keyword>
<dbReference type="EMBL" id="CP091139">
    <property type="protein sequence ID" value="UUT36320.1"/>
    <property type="molecule type" value="Genomic_DNA"/>
</dbReference>
<feature type="transmembrane region" description="Helical" evidence="1">
    <location>
        <begin position="35"/>
        <end position="55"/>
    </location>
</feature>
<evidence type="ECO:0000256" key="1">
    <source>
        <dbReference type="SAM" id="Phobius"/>
    </source>
</evidence>
<reference evidence="2" key="1">
    <citation type="submission" date="2022-01" db="EMBL/GenBank/DDBJ databases">
        <title>Microbacterium eymi and Microbacterium rhizovicinus sp. nov., isolated from the rhizospheric soil of Elymus tsukushiensis, a plant native to the Dokdo Islands, Republic of Korea.</title>
        <authorList>
            <person name="Hwang Y.J."/>
        </authorList>
    </citation>
    <scope>NUCLEOTIDE SEQUENCE</scope>
    <source>
        <strain evidence="2">KUDC0405</strain>
    </source>
</reference>
<sequence length="135" mass="14465">MIHEVTETVAIPHTYTLLIWSTTMVTVEHHGLPDLLSVVLLLVGACSAYVVVGRVAHHRHGNRPAVERRVIAHPYLVASGNIVTLIVATGVCWAVSIVPLVHLAWLLSGLAGTTTYLIGVALQAYVVAHAVPVEE</sequence>